<gene>
    <name evidence="1" type="ORF">G7034_02060</name>
</gene>
<accession>A0A967ACE3</accession>
<dbReference type="Pfam" id="PF19765">
    <property type="entry name" value="DUF6252"/>
    <property type="match status" value="1"/>
</dbReference>
<dbReference type="Proteomes" id="UP000643701">
    <property type="component" value="Unassembled WGS sequence"/>
</dbReference>
<proteinExistence type="predicted"/>
<organism evidence="1 2">
    <name type="scientific">Psychroflexus maritimus</name>
    <dbReference type="NCBI Taxonomy" id="2714865"/>
    <lineage>
        <taxon>Bacteria</taxon>
        <taxon>Pseudomonadati</taxon>
        <taxon>Bacteroidota</taxon>
        <taxon>Flavobacteriia</taxon>
        <taxon>Flavobacteriales</taxon>
        <taxon>Flavobacteriaceae</taxon>
        <taxon>Psychroflexus</taxon>
    </lineage>
</organism>
<dbReference type="EMBL" id="JAANAS010000013">
    <property type="protein sequence ID" value="NGZ89033.1"/>
    <property type="molecule type" value="Genomic_DNA"/>
</dbReference>
<dbReference type="AlphaFoldDB" id="A0A967ACE3"/>
<dbReference type="RefSeq" id="WP_166399301.1">
    <property type="nucleotide sequence ID" value="NZ_JAANAS010000013.1"/>
</dbReference>
<protein>
    <submittedName>
        <fullName evidence="1">Uncharacterized protein</fullName>
    </submittedName>
</protein>
<evidence type="ECO:0000313" key="1">
    <source>
        <dbReference type="EMBL" id="NGZ89033.1"/>
    </source>
</evidence>
<comment type="caution">
    <text evidence="1">The sequence shown here is derived from an EMBL/GenBank/DDBJ whole genome shotgun (WGS) entry which is preliminary data.</text>
</comment>
<reference evidence="1" key="1">
    <citation type="submission" date="2020-03" db="EMBL/GenBank/DDBJ databases">
        <title>Psychroflexus Maritimus sp. nov., isolate from marine sediment.</title>
        <authorList>
            <person name="Zhong Y.-L."/>
        </authorList>
    </citation>
    <scope>NUCLEOTIDE SEQUENCE</scope>
    <source>
        <strain evidence="1">C1</strain>
    </source>
</reference>
<evidence type="ECO:0000313" key="2">
    <source>
        <dbReference type="Proteomes" id="UP000643701"/>
    </source>
</evidence>
<keyword evidence="2" id="KW-1185">Reference proteome</keyword>
<name>A0A967ACE3_9FLAO</name>
<dbReference type="InterPro" id="IPR046219">
    <property type="entry name" value="DUF6252"/>
</dbReference>
<sequence>MGCLVDGKVFLPKHEGINPTVVVNYQFFEGDYYFSLSFKDQRGVGVKSIHIGVLKINLEAGQVYVLNKNNHDNGNFTGGGGSYNLSNSYNFYTNTNNTGELTITRLDLSSSIISGTFWFDAVNEEGEIVEIREGRFDVTY</sequence>